<dbReference type="Pfam" id="PF03142">
    <property type="entry name" value="Chitin_synth_2"/>
    <property type="match status" value="1"/>
</dbReference>
<feature type="region of interest" description="Disordered" evidence="10">
    <location>
        <begin position="620"/>
        <end position="640"/>
    </location>
</feature>
<feature type="compositionally biased region" description="Basic residues" evidence="10">
    <location>
        <begin position="95"/>
        <end position="104"/>
    </location>
</feature>
<feature type="compositionally biased region" description="Low complexity" evidence="10">
    <location>
        <begin position="118"/>
        <end position="131"/>
    </location>
</feature>
<comment type="subcellular location">
    <subcellularLocation>
        <location evidence="1">Cell membrane</location>
        <topology evidence="1">Multi-pass membrane protein</topology>
    </subcellularLocation>
</comment>
<feature type="domain" description="Chitin synthase 4-like" evidence="12">
    <location>
        <begin position="391"/>
        <end position="476"/>
    </location>
</feature>
<dbReference type="EMBL" id="JAEPRB010000001">
    <property type="protein sequence ID" value="KAG2228328.1"/>
    <property type="molecule type" value="Genomic_DNA"/>
</dbReference>
<evidence type="ECO:0000256" key="8">
    <source>
        <dbReference type="ARBA" id="ARBA00023136"/>
    </source>
</evidence>
<keyword evidence="3" id="KW-1003">Cell membrane</keyword>
<dbReference type="EC" id="2.4.1.16" evidence="2"/>
<feature type="transmembrane region" description="Helical" evidence="11">
    <location>
        <begin position="196"/>
        <end position="219"/>
    </location>
</feature>
<accession>A0A8H7SHS0</accession>
<feature type="region of interest" description="Disordered" evidence="10">
    <location>
        <begin position="1"/>
        <end position="24"/>
    </location>
</feature>
<feature type="compositionally biased region" description="Low complexity" evidence="10">
    <location>
        <begin position="1338"/>
        <end position="1358"/>
    </location>
</feature>
<feature type="compositionally biased region" description="Polar residues" evidence="10">
    <location>
        <begin position="1287"/>
        <end position="1307"/>
    </location>
</feature>
<feature type="compositionally biased region" description="Low complexity" evidence="10">
    <location>
        <begin position="1414"/>
        <end position="1449"/>
    </location>
</feature>
<feature type="transmembrane region" description="Helical" evidence="11">
    <location>
        <begin position="1051"/>
        <end position="1072"/>
    </location>
</feature>
<evidence type="ECO:0000256" key="6">
    <source>
        <dbReference type="ARBA" id="ARBA00022692"/>
    </source>
</evidence>
<keyword evidence="7 11" id="KW-1133">Transmembrane helix</keyword>
<dbReference type="GO" id="GO:0004100">
    <property type="term" value="F:chitin synthase activity"/>
    <property type="evidence" value="ECO:0007669"/>
    <property type="project" value="UniProtKB-EC"/>
</dbReference>
<dbReference type="InterPro" id="IPR004835">
    <property type="entry name" value="Chitin_synth"/>
</dbReference>
<keyword evidence="6 11" id="KW-0812">Transmembrane</keyword>
<dbReference type="Pfam" id="PF22997">
    <property type="entry name" value="CHS4"/>
    <property type="match status" value="1"/>
</dbReference>
<protein>
    <recommendedName>
        <fullName evidence="2">chitin synthase</fullName>
        <ecNumber evidence="2">2.4.1.16</ecNumber>
    </recommendedName>
</protein>
<keyword evidence="9" id="KW-0325">Glycoprotein</keyword>
<feature type="compositionally biased region" description="Basic and acidic residues" evidence="10">
    <location>
        <begin position="82"/>
        <end position="94"/>
    </location>
</feature>
<dbReference type="CDD" id="cd04190">
    <property type="entry name" value="Chitin_synth_C"/>
    <property type="match status" value="1"/>
</dbReference>
<evidence type="ECO:0000256" key="1">
    <source>
        <dbReference type="ARBA" id="ARBA00004651"/>
    </source>
</evidence>
<evidence type="ECO:0000256" key="11">
    <source>
        <dbReference type="SAM" id="Phobius"/>
    </source>
</evidence>
<evidence type="ECO:0000256" key="4">
    <source>
        <dbReference type="ARBA" id="ARBA00022676"/>
    </source>
</evidence>
<sequence>MDRRPPPPPPPPPPQPQQQLSQQHIHVNYHQQQHYRQHPQGQFYNAGINQSGAVVGSSSATDNSYLLQSQSSQRPRRQKSLVRPERERVDENHRQYHYRRHASKRGKESVVPSTTGNQPQPQSQASGSSSSIERRTTVGRKMSFVRRGKSILGREEKDENEDPRRHIVAGGGMSEQGGAVNMEYQESFWKTLPNPWLFYCRLLTCCIPGSVLSAVGIPAGPAHMAWREKMGLISFIALVMGFVGFLTFGFTQAICPTPPESVQGGHVNTGYVIIQGWAYLLSDWNSHPPINGQTSDNTNIMYSPVNAGGMDASLLFQDTTQTACTDIFGNAGTVYFPCQLFNPNTTDVPDPSTFSNQTQCHFTSTARNMYTSFRDQGVPKSQGGFDKSLRVYYDWDLINEMTHLMVYNGDVLNLRLLKSLPSSTTYPSGGFIESILANETSFGGQDITRALASRRNTNSDWEREAECLASIIKVGSVDTISIGCMASQIVLYLSLAVILGVILTKFFLAVSFGWFFSWRLGNFKEGQSYAERMKRQAEIEDWSRHITTTGPMPIKPYMNSQINLQNKKKSILPQTSRFTQPQNVMRFDAERGPSPYWKNNSTTGLSRQSMYMIPSPSSRLFSSTPGDMTPRRSSISSSDMSSSAATTFSCPFPLSPHVVPQPSADYMPFKFPLAHTVCLVTCYSEGEEGIRTTLDSIATSDYPNSHKLILVICDGIITGSGNNQSTPDACLSMMRDFIIPPHQVQPAHYIAIADGSKQNNMAKVYAGYYKYKNETVDPVHQQRVPMVTIVKCGTPEEASEPKPGNRGKRDSQIILMQFMQKVIFDERLTQMEYEFFNHVWRVTGVPADSYEICLMVDADTKLYPDALSRMISCCVKDPEISGLCGETKIANKTDSWVSMIQVFEYYISHHMNKAFEAIFGGVTCLPGCFCMYRIKAPKGPTGYWVPVLANPDVVQHYSENVVDTLHKKNLLLLGEDRYLSTLMLKIFPNRKMMFVPQAVCKTVVPDSFKVLLSQRRRWINSTIHNLMELLFVHDLCGTFCFSMQFVVFMELVGTLALPAAIAFTLYLIILAIMGQPAIIPLVLLALILGLPAVLIVMTSRKVVYVGWMLIYLISLPIWNFVLPMYAYWHFDDFSWGDTRKVEGSEKDRGHGVDPTGQFDSSRIVMKKWSEYEKERRIHLALEHNLPIPKFLERPKSVDIFRESLFQQSSHASKKNGSTGSSDSEAPLAEMDFQAIRHPPVQLSDPPMQMSSLNTPPRGNDRYPNYNNTPVVSTPSSSSSASTPINMIPSTSIEPISFKSQSTSSSDWANPAPHHKPNSTRSKIPPSTPTPERSRGISSPTQPSVAPVQQQQQPQYYTPMLRAKGNGGTLSSTSSTDRTLPQHSSPLSQSTTPSSEEQHINIPLLPQQPLSVSENTTTENNTNSSSSSNTMTSPLPTSTSTSSNRSPPTTGVASNKSPHTSSPLATVPPTTMTSTNNTNNDKKKDKELPTPPSKTTDTTTDKDNKPLPIPKPDQKLPPIPPPHEED</sequence>
<feature type="compositionally biased region" description="Pro residues" evidence="10">
    <location>
        <begin position="1"/>
        <end position="16"/>
    </location>
</feature>
<evidence type="ECO:0000313" key="14">
    <source>
        <dbReference type="Proteomes" id="UP000646827"/>
    </source>
</evidence>
<dbReference type="OrthoDB" id="370884at2759"/>
<feature type="transmembrane region" description="Helical" evidence="11">
    <location>
        <begin position="231"/>
        <end position="250"/>
    </location>
</feature>
<feature type="compositionally biased region" description="Basic and acidic residues" evidence="10">
    <location>
        <begin position="152"/>
        <end position="165"/>
    </location>
</feature>
<feature type="transmembrane region" description="Helical" evidence="11">
    <location>
        <begin position="489"/>
        <end position="516"/>
    </location>
</feature>
<feature type="compositionally biased region" description="Pro residues" evidence="10">
    <location>
        <begin position="1506"/>
        <end position="1525"/>
    </location>
</feature>
<feature type="compositionally biased region" description="Low complexity" evidence="10">
    <location>
        <begin position="1268"/>
        <end position="1283"/>
    </location>
</feature>
<comment type="caution">
    <text evidence="13">The sequence shown here is derived from an EMBL/GenBank/DDBJ whole genome shotgun (WGS) entry which is preliminary data.</text>
</comment>
<evidence type="ECO:0000256" key="3">
    <source>
        <dbReference type="ARBA" id="ARBA00022475"/>
    </source>
</evidence>
<proteinExistence type="predicted"/>
<dbReference type="InterPro" id="IPR029044">
    <property type="entry name" value="Nucleotide-diphossugar_trans"/>
</dbReference>
<gene>
    <name evidence="13" type="ORF">INT45_011120</name>
</gene>
<feature type="transmembrane region" description="Helical" evidence="11">
    <location>
        <begin position="1109"/>
        <end position="1128"/>
    </location>
</feature>
<name>A0A8H7SHS0_9FUNG</name>
<feature type="compositionally biased region" description="Polar residues" evidence="10">
    <location>
        <begin position="1450"/>
        <end position="1463"/>
    </location>
</feature>
<keyword evidence="14" id="KW-1185">Reference proteome</keyword>
<keyword evidence="8 11" id="KW-0472">Membrane</keyword>
<dbReference type="Proteomes" id="UP000646827">
    <property type="component" value="Unassembled WGS sequence"/>
</dbReference>
<dbReference type="GO" id="GO:0006031">
    <property type="term" value="P:chitin biosynthetic process"/>
    <property type="evidence" value="ECO:0007669"/>
    <property type="project" value="TreeGrafter"/>
</dbReference>
<dbReference type="SUPFAM" id="SSF53448">
    <property type="entry name" value="Nucleotide-diphospho-sugar transferases"/>
    <property type="match status" value="1"/>
</dbReference>
<evidence type="ECO:0000259" key="12">
    <source>
        <dbReference type="Pfam" id="PF22997"/>
    </source>
</evidence>
<keyword evidence="4" id="KW-0328">Glycosyltransferase</keyword>
<evidence type="ECO:0000313" key="13">
    <source>
        <dbReference type="EMBL" id="KAG2228328.1"/>
    </source>
</evidence>
<feature type="transmembrane region" description="Helical" evidence="11">
    <location>
        <begin position="1078"/>
        <end position="1097"/>
    </location>
</feature>
<dbReference type="GO" id="GO:0030428">
    <property type="term" value="C:cell septum"/>
    <property type="evidence" value="ECO:0007669"/>
    <property type="project" value="TreeGrafter"/>
</dbReference>
<reference evidence="13 14" key="1">
    <citation type="submission" date="2020-12" db="EMBL/GenBank/DDBJ databases">
        <title>Metabolic potential, ecology and presence of endohyphal bacteria is reflected in genomic diversity of Mucoromycotina.</title>
        <authorList>
            <person name="Muszewska A."/>
            <person name="Okrasinska A."/>
            <person name="Steczkiewicz K."/>
            <person name="Drgas O."/>
            <person name="Orlowska M."/>
            <person name="Perlinska-Lenart U."/>
            <person name="Aleksandrzak-Piekarczyk T."/>
            <person name="Szatraj K."/>
            <person name="Zielenkiewicz U."/>
            <person name="Pilsyk S."/>
            <person name="Malc E."/>
            <person name="Mieczkowski P."/>
            <person name="Kruszewska J.S."/>
            <person name="Biernat P."/>
            <person name="Pawlowska J."/>
        </authorList>
    </citation>
    <scope>NUCLEOTIDE SEQUENCE [LARGE SCALE GENOMIC DNA]</scope>
    <source>
        <strain evidence="13 14">CBS 142.35</strain>
    </source>
</reference>
<dbReference type="PANTHER" id="PTHR22914:SF16">
    <property type="entry name" value="CHITIN SYNTHASE 3"/>
    <property type="match status" value="1"/>
</dbReference>
<evidence type="ECO:0000256" key="5">
    <source>
        <dbReference type="ARBA" id="ARBA00022679"/>
    </source>
</evidence>
<evidence type="ECO:0000256" key="2">
    <source>
        <dbReference type="ARBA" id="ARBA00012543"/>
    </source>
</evidence>
<evidence type="ECO:0000256" key="7">
    <source>
        <dbReference type="ARBA" id="ARBA00022989"/>
    </source>
</evidence>
<feature type="compositionally biased region" description="Low complexity" evidence="10">
    <location>
        <begin position="1469"/>
        <end position="1478"/>
    </location>
</feature>
<dbReference type="PANTHER" id="PTHR22914">
    <property type="entry name" value="CHITIN SYNTHASE"/>
    <property type="match status" value="1"/>
</dbReference>
<organism evidence="13 14">
    <name type="scientific">Circinella minor</name>
    <dbReference type="NCBI Taxonomy" id="1195481"/>
    <lineage>
        <taxon>Eukaryota</taxon>
        <taxon>Fungi</taxon>
        <taxon>Fungi incertae sedis</taxon>
        <taxon>Mucoromycota</taxon>
        <taxon>Mucoromycotina</taxon>
        <taxon>Mucoromycetes</taxon>
        <taxon>Mucorales</taxon>
        <taxon>Lichtheimiaceae</taxon>
        <taxon>Circinella</taxon>
    </lineage>
</organism>
<evidence type="ECO:0000256" key="9">
    <source>
        <dbReference type="ARBA" id="ARBA00023180"/>
    </source>
</evidence>
<feature type="region of interest" description="Disordered" evidence="10">
    <location>
        <begin position="1239"/>
        <end position="1525"/>
    </location>
</feature>
<feature type="compositionally biased region" description="Low complexity" evidence="10">
    <location>
        <begin position="1368"/>
        <end position="1394"/>
    </location>
</feature>
<keyword evidence="5" id="KW-0808">Transferase</keyword>
<feature type="region of interest" description="Disordered" evidence="10">
    <location>
        <begin position="66"/>
        <end position="174"/>
    </location>
</feature>
<dbReference type="GO" id="GO:0005886">
    <property type="term" value="C:plasma membrane"/>
    <property type="evidence" value="ECO:0007669"/>
    <property type="project" value="UniProtKB-SubCell"/>
</dbReference>
<dbReference type="InterPro" id="IPR054295">
    <property type="entry name" value="CHS4-like_dom"/>
</dbReference>
<evidence type="ECO:0000256" key="10">
    <source>
        <dbReference type="SAM" id="MobiDB-lite"/>
    </source>
</evidence>